<reference evidence="2 3" key="1">
    <citation type="submission" date="2019-05" db="EMBL/GenBank/DDBJ databases">
        <authorList>
            <consortium name="Pathogen Informatics"/>
        </authorList>
    </citation>
    <scope>NUCLEOTIDE SEQUENCE [LARGE SCALE GENOMIC DNA]</scope>
    <source>
        <strain evidence="2 3">NCTC5385</strain>
    </source>
</reference>
<feature type="domain" description="TipAS antibiotic-recognition" evidence="1">
    <location>
        <begin position="23"/>
        <end position="134"/>
    </location>
</feature>
<dbReference type="Pfam" id="PF07739">
    <property type="entry name" value="TipAS"/>
    <property type="match status" value="1"/>
</dbReference>
<sequence>MVKKNKKGFNRFYEGKKQEEMQEAISKKFGKDKVNEYNRNFNTLTKEEQQRVLDECNEIFTELSKHISEEVVYNDEIKDLLIRWHEWIRYFYEPSMEVLRGLGTMYAKAPDFRKNFERIDPKLPDFLPKAIGCYVDELEDKWLEEQYNVLEH</sequence>
<dbReference type="InterPro" id="IPR012925">
    <property type="entry name" value="TipAS_dom"/>
</dbReference>
<dbReference type="EMBL" id="LR594035">
    <property type="protein sequence ID" value="VTS29842.1"/>
    <property type="molecule type" value="Genomic_DNA"/>
</dbReference>
<dbReference type="Proteomes" id="UP000304914">
    <property type="component" value="Chromosome"/>
</dbReference>
<organism evidence="2 3">
    <name type="scientific">Streptococcus pseudoporcinus</name>
    <dbReference type="NCBI Taxonomy" id="361101"/>
    <lineage>
        <taxon>Bacteria</taxon>
        <taxon>Bacillati</taxon>
        <taxon>Bacillota</taxon>
        <taxon>Bacilli</taxon>
        <taxon>Lactobacillales</taxon>
        <taxon>Streptococcaceae</taxon>
        <taxon>Streptococcus</taxon>
    </lineage>
</organism>
<proteinExistence type="predicted"/>
<gene>
    <name evidence="2" type="ORF">NCTC5385_01467</name>
</gene>
<dbReference type="RefSeq" id="WP_138068654.1">
    <property type="nucleotide sequence ID" value="NZ_LR594035.1"/>
</dbReference>
<protein>
    <submittedName>
        <fullName evidence="2">TipAS antibiotic-recognition domain</fullName>
    </submittedName>
</protein>
<evidence type="ECO:0000313" key="2">
    <source>
        <dbReference type="EMBL" id="VTS29842.1"/>
    </source>
</evidence>
<evidence type="ECO:0000259" key="1">
    <source>
        <dbReference type="Pfam" id="PF07739"/>
    </source>
</evidence>
<dbReference type="AlphaFoldDB" id="A0A4U9YSX9"/>
<dbReference type="SUPFAM" id="SSF89082">
    <property type="entry name" value="Antibiotic binding domain of TipA-like multidrug resistance regulators"/>
    <property type="match status" value="1"/>
</dbReference>
<name>A0A4U9YSX9_9STRE</name>
<dbReference type="InterPro" id="IPR036244">
    <property type="entry name" value="TipA-like_antibiotic-bd"/>
</dbReference>
<evidence type="ECO:0000313" key="3">
    <source>
        <dbReference type="Proteomes" id="UP000304914"/>
    </source>
</evidence>
<accession>A0A4U9YSX9</accession>
<dbReference type="Gene3D" id="1.10.490.50">
    <property type="entry name" value="Antibiotic binding domain of TipA-like multidrug resistance regulators"/>
    <property type="match status" value="1"/>
</dbReference>